<dbReference type="Proteomes" id="UP000708208">
    <property type="component" value="Unassembled WGS sequence"/>
</dbReference>
<comment type="caution">
    <text evidence="1">The sequence shown here is derived from an EMBL/GenBank/DDBJ whole genome shotgun (WGS) entry which is preliminary data.</text>
</comment>
<proteinExistence type="predicted"/>
<sequence>MANKIGSENYSMEFRDLQATTMSLDSTGQYSLLAGRKYLGILDLAVSQGDLLVRIPYGGKYEISSTQWSSSNLATVLAVAVS</sequence>
<keyword evidence="2" id="KW-1185">Reference proteome</keyword>
<organism evidence="1 2">
    <name type="scientific">Allacma fusca</name>
    <dbReference type="NCBI Taxonomy" id="39272"/>
    <lineage>
        <taxon>Eukaryota</taxon>
        <taxon>Metazoa</taxon>
        <taxon>Ecdysozoa</taxon>
        <taxon>Arthropoda</taxon>
        <taxon>Hexapoda</taxon>
        <taxon>Collembola</taxon>
        <taxon>Symphypleona</taxon>
        <taxon>Sminthuridae</taxon>
        <taxon>Allacma</taxon>
    </lineage>
</organism>
<reference evidence="1" key="1">
    <citation type="submission" date="2021-06" db="EMBL/GenBank/DDBJ databases">
        <authorList>
            <person name="Hodson N. C."/>
            <person name="Mongue J. A."/>
            <person name="Jaron S. K."/>
        </authorList>
    </citation>
    <scope>NUCLEOTIDE SEQUENCE</scope>
</reference>
<dbReference type="AlphaFoldDB" id="A0A8J2KY46"/>
<accession>A0A8J2KY46</accession>
<evidence type="ECO:0000313" key="1">
    <source>
        <dbReference type="EMBL" id="CAG7823666.1"/>
    </source>
</evidence>
<dbReference type="OrthoDB" id="311712at2759"/>
<evidence type="ECO:0000313" key="2">
    <source>
        <dbReference type="Proteomes" id="UP000708208"/>
    </source>
</evidence>
<gene>
    <name evidence="1" type="ORF">AFUS01_LOCUS33868</name>
</gene>
<name>A0A8J2KY46_9HEXA</name>
<dbReference type="EMBL" id="CAJVCH010530247">
    <property type="protein sequence ID" value="CAG7823666.1"/>
    <property type="molecule type" value="Genomic_DNA"/>
</dbReference>
<protein>
    <submittedName>
        <fullName evidence="1">Uncharacterized protein</fullName>
    </submittedName>
</protein>